<dbReference type="SMART" id="SM00184">
    <property type="entry name" value="RING"/>
    <property type="match status" value="1"/>
</dbReference>
<gene>
    <name evidence="7" type="ORF">QJS04_geneDACA022431</name>
</gene>
<keyword evidence="1" id="KW-0479">Metal-binding</keyword>
<name>A0AAV9BC51_ACOGR</name>
<comment type="caution">
    <text evidence="7">The sequence shown here is derived from an EMBL/GenBank/DDBJ whole genome shotgun (WGS) entry which is preliminary data.</text>
</comment>
<dbReference type="InterPro" id="IPR013083">
    <property type="entry name" value="Znf_RING/FYVE/PHD"/>
</dbReference>
<dbReference type="Gene3D" id="3.30.40.10">
    <property type="entry name" value="Zinc/RING finger domain, C3HC4 (zinc finger)"/>
    <property type="match status" value="1"/>
</dbReference>
<dbReference type="InterPro" id="IPR050731">
    <property type="entry name" value="HRD1_E3_ubiq-ligases"/>
</dbReference>
<evidence type="ECO:0000256" key="5">
    <source>
        <dbReference type="SAM" id="SignalP"/>
    </source>
</evidence>
<dbReference type="Proteomes" id="UP001179952">
    <property type="component" value="Unassembled WGS sequence"/>
</dbReference>
<evidence type="ECO:0000256" key="3">
    <source>
        <dbReference type="ARBA" id="ARBA00022833"/>
    </source>
</evidence>
<organism evidence="7 8">
    <name type="scientific">Acorus gramineus</name>
    <name type="common">Dwarf sweet flag</name>
    <dbReference type="NCBI Taxonomy" id="55184"/>
    <lineage>
        <taxon>Eukaryota</taxon>
        <taxon>Viridiplantae</taxon>
        <taxon>Streptophyta</taxon>
        <taxon>Embryophyta</taxon>
        <taxon>Tracheophyta</taxon>
        <taxon>Spermatophyta</taxon>
        <taxon>Magnoliopsida</taxon>
        <taxon>Liliopsida</taxon>
        <taxon>Acoraceae</taxon>
        <taxon>Acorus</taxon>
    </lineage>
</organism>
<keyword evidence="3" id="KW-0862">Zinc</keyword>
<evidence type="ECO:0000256" key="4">
    <source>
        <dbReference type="PROSITE-ProRule" id="PRU00175"/>
    </source>
</evidence>
<keyword evidence="5" id="KW-0732">Signal</keyword>
<dbReference type="PANTHER" id="PTHR22763">
    <property type="entry name" value="RING ZINC FINGER PROTEIN"/>
    <property type="match status" value="1"/>
</dbReference>
<protein>
    <submittedName>
        <fullName evidence="7">RING-H2 finger protein ATL71</fullName>
    </submittedName>
</protein>
<dbReference type="GO" id="GO:0012505">
    <property type="term" value="C:endomembrane system"/>
    <property type="evidence" value="ECO:0007669"/>
    <property type="project" value="TreeGrafter"/>
</dbReference>
<keyword evidence="8" id="KW-1185">Reference proteome</keyword>
<reference evidence="7" key="1">
    <citation type="journal article" date="2023" name="Nat. Commun.">
        <title>Diploid and tetraploid genomes of Acorus and the evolution of monocots.</title>
        <authorList>
            <person name="Ma L."/>
            <person name="Liu K.W."/>
            <person name="Li Z."/>
            <person name="Hsiao Y.Y."/>
            <person name="Qi Y."/>
            <person name="Fu T."/>
            <person name="Tang G.D."/>
            <person name="Zhang D."/>
            <person name="Sun W.H."/>
            <person name="Liu D.K."/>
            <person name="Li Y."/>
            <person name="Chen G.Z."/>
            <person name="Liu X.D."/>
            <person name="Liao X.Y."/>
            <person name="Jiang Y.T."/>
            <person name="Yu X."/>
            <person name="Hao Y."/>
            <person name="Huang J."/>
            <person name="Zhao X.W."/>
            <person name="Ke S."/>
            <person name="Chen Y.Y."/>
            <person name="Wu W.L."/>
            <person name="Hsu J.L."/>
            <person name="Lin Y.F."/>
            <person name="Huang M.D."/>
            <person name="Li C.Y."/>
            <person name="Huang L."/>
            <person name="Wang Z.W."/>
            <person name="Zhao X."/>
            <person name="Zhong W.Y."/>
            <person name="Peng D.H."/>
            <person name="Ahmad S."/>
            <person name="Lan S."/>
            <person name="Zhang J.S."/>
            <person name="Tsai W.C."/>
            <person name="Van de Peer Y."/>
            <person name="Liu Z.J."/>
        </authorList>
    </citation>
    <scope>NUCLEOTIDE SEQUENCE</scope>
    <source>
        <strain evidence="7">SCP</strain>
    </source>
</reference>
<feature type="domain" description="RING-type" evidence="6">
    <location>
        <begin position="288"/>
        <end position="333"/>
    </location>
</feature>
<feature type="chain" id="PRO_5043821421" evidence="5">
    <location>
        <begin position="23"/>
        <end position="373"/>
    </location>
</feature>
<feature type="signal peptide" evidence="5">
    <location>
        <begin position="1"/>
        <end position="22"/>
    </location>
</feature>
<proteinExistence type="predicted"/>
<evidence type="ECO:0000313" key="7">
    <source>
        <dbReference type="EMBL" id="KAK1274334.1"/>
    </source>
</evidence>
<keyword evidence="2 4" id="KW-0863">Zinc-finger</keyword>
<dbReference type="Pfam" id="PF13639">
    <property type="entry name" value="zf-RING_2"/>
    <property type="match status" value="1"/>
</dbReference>
<accession>A0AAV9BC51</accession>
<evidence type="ECO:0000313" key="8">
    <source>
        <dbReference type="Proteomes" id="UP001179952"/>
    </source>
</evidence>
<dbReference type="InterPro" id="IPR001841">
    <property type="entry name" value="Znf_RING"/>
</dbReference>
<evidence type="ECO:0000256" key="2">
    <source>
        <dbReference type="ARBA" id="ARBA00022771"/>
    </source>
</evidence>
<dbReference type="EMBL" id="JAUJYN010000004">
    <property type="protein sequence ID" value="KAK1274334.1"/>
    <property type="molecule type" value="Genomic_DNA"/>
</dbReference>
<sequence>MRRCTTGADLLFLFLFGVKVRPQGRDYKGGINARRAFGRPHFNTVARRNADLGLYTHQNLWRPSFTTIARGNGDLGEGFGIAKIQGKNDEYGMQRVYSLACCRNGKHVSRGKYAFSVRSSMKARCGARINISVKNERVEWPTGKCSANEKFVNIDFCVTDHFMLGLRLLSRGIQHVGSKKIFRKTSTVIQPLEDVLSSNDFGKEVADMLAHVVHDGHIFNMYANGISNFIHRKASMLGPEYQMLRITVRLEDLVMLFCDETFFLNNYMTTNLENVECNSPAAGMSEVCVICLEKMMDFEKDKMTIKRTPCEHVFHGNCIERWLKRKPTCPMCRFHIQPPEIKFTITKNQLSWTCETDFQRLVRITPDVGWLLE</sequence>
<dbReference type="SUPFAM" id="SSF57850">
    <property type="entry name" value="RING/U-box"/>
    <property type="match status" value="1"/>
</dbReference>
<dbReference type="GO" id="GO:0008270">
    <property type="term" value="F:zinc ion binding"/>
    <property type="evidence" value="ECO:0007669"/>
    <property type="project" value="UniProtKB-KW"/>
</dbReference>
<dbReference type="PROSITE" id="PS50089">
    <property type="entry name" value="ZF_RING_2"/>
    <property type="match status" value="1"/>
</dbReference>
<dbReference type="GO" id="GO:0061630">
    <property type="term" value="F:ubiquitin protein ligase activity"/>
    <property type="evidence" value="ECO:0007669"/>
    <property type="project" value="TreeGrafter"/>
</dbReference>
<evidence type="ECO:0000259" key="6">
    <source>
        <dbReference type="PROSITE" id="PS50089"/>
    </source>
</evidence>
<dbReference type="AlphaFoldDB" id="A0AAV9BC51"/>
<reference evidence="7" key="2">
    <citation type="submission" date="2023-06" db="EMBL/GenBank/DDBJ databases">
        <authorList>
            <person name="Ma L."/>
            <person name="Liu K.-W."/>
            <person name="Li Z."/>
            <person name="Hsiao Y.-Y."/>
            <person name="Qi Y."/>
            <person name="Fu T."/>
            <person name="Tang G."/>
            <person name="Zhang D."/>
            <person name="Sun W.-H."/>
            <person name="Liu D.-K."/>
            <person name="Li Y."/>
            <person name="Chen G.-Z."/>
            <person name="Liu X.-D."/>
            <person name="Liao X.-Y."/>
            <person name="Jiang Y.-T."/>
            <person name="Yu X."/>
            <person name="Hao Y."/>
            <person name="Huang J."/>
            <person name="Zhao X.-W."/>
            <person name="Ke S."/>
            <person name="Chen Y.-Y."/>
            <person name="Wu W.-L."/>
            <person name="Hsu J.-L."/>
            <person name="Lin Y.-F."/>
            <person name="Huang M.-D."/>
            <person name="Li C.-Y."/>
            <person name="Huang L."/>
            <person name="Wang Z.-W."/>
            <person name="Zhao X."/>
            <person name="Zhong W.-Y."/>
            <person name="Peng D.-H."/>
            <person name="Ahmad S."/>
            <person name="Lan S."/>
            <person name="Zhang J.-S."/>
            <person name="Tsai W.-C."/>
            <person name="Van De Peer Y."/>
            <person name="Liu Z.-J."/>
        </authorList>
    </citation>
    <scope>NUCLEOTIDE SEQUENCE</scope>
    <source>
        <strain evidence="7">SCP</strain>
        <tissue evidence="7">Leaves</tissue>
    </source>
</reference>
<dbReference type="GO" id="GO:0043161">
    <property type="term" value="P:proteasome-mediated ubiquitin-dependent protein catabolic process"/>
    <property type="evidence" value="ECO:0007669"/>
    <property type="project" value="TreeGrafter"/>
</dbReference>
<evidence type="ECO:0000256" key="1">
    <source>
        <dbReference type="ARBA" id="ARBA00022723"/>
    </source>
</evidence>